<sequence>MPESAQEWYDRVSARIAEDGYGPPEWRSAPSFPLDESGAVRALERPGEEPLRGGLTVEDCPICERSQADDAHEYIYWRDDLFMLGVPFQPFALPLVTYLMPRRHADLAALTAQEARRQGELLVALERAAVDVLNVPRVQVARNGEGLEHLHWGVFARPTGAGQLRGSFLVQWSSVLPSGDPVAQRADLDLVAARLMELTGGLALSGG</sequence>
<reference evidence="2" key="1">
    <citation type="journal article" date="2019" name="Int. J. Syst. Evol. Microbiol.">
        <title>The Global Catalogue of Microorganisms (GCM) 10K type strain sequencing project: providing services to taxonomists for standard genome sequencing and annotation.</title>
        <authorList>
            <consortium name="The Broad Institute Genomics Platform"/>
            <consortium name="The Broad Institute Genome Sequencing Center for Infectious Disease"/>
            <person name="Wu L."/>
            <person name="Ma J."/>
        </authorList>
    </citation>
    <scope>NUCLEOTIDE SEQUENCE [LARGE SCALE GENOMIC DNA]</scope>
    <source>
        <strain evidence="2">JCM 16021</strain>
    </source>
</reference>
<evidence type="ECO:0000313" key="2">
    <source>
        <dbReference type="Proteomes" id="UP001500575"/>
    </source>
</evidence>
<gene>
    <name evidence="1" type="ORF">GCM10009843_19770</name>
</gene>
<accession>A0ABP5JZC0</accession>
<evidence type="ECO:0000313" key="1">
    <source>
        <dbReference type="EMBL" id="GAA2123733.1"/>
    </source>
</evidence>
<dbReference type="Gene3D" id="3.30.428.10">
    <property type="entry name" value="HIT-like"/>
    <property type="match status" value="1"/>
</dbReference>
<name>A0ABP5JZC0_9ACTN</name>
<dbReference type="InterPro" id="IPR036265">
    <property type="entry name" value="HIT-like_sf"/>
</dbReference>
<dbReference type="Proteomes" id="UP001500575">
    <property type="component" value="Unassembled WGS sequence"/>
</dbReference>
<dbReference type="RefSeq" id="WP_344303543.1">
    <property type="nucleotide sequence ID" value="NZ_BAAAQQ010000011.1"/>
</dbReference>
<dbReference type="EMBL" id="BAAAQQ010000011">
    <property type="protein sequence ID" value="GAA2123733.1"/>
    <property type="molecule type" value="Genomic_DNA"/>
</dbReference>
<protein>
    <recommendedName>
        <fullName evidence="3">HIT domain-containing protein</fullName>
    </recommendedName>
</protein>
<evidence type="ECO:0008006" key="3">
    <source>
        <dbReference type="Google" id="ProtNLM"/>
    </source>
</evidence>
<proteinExistence type="predicted"/>
<comment type="caution">
    <text evidence="1">The sequence shown here is derived from an EMBL/GenBank/DDBJ whole genome shotgun (WGS) entry which is preliminary data.</text>
</comment>
<dbReference type="SUPFAM" id="SSF54197">
    <property type="entry name" value="HIT-like"/>
    <property type="match status" value="1"/>
</dbReference>
<keyword evidence="2" id="KW-1185">Reference proteome</keyword>
<organism evidence="1 2">
    <name type="scientific">Nocardioides bigeumensis</name>
    <dbReference type="NCBI Taxonomy" id="433657"/>
    <lineage>
        <taxon>Bacteria</taxon>
        <taxon>Bacillati</taxon>
        <taxon>Actinomycetota</taxon>
        <taxon>Actinomycetes</taxon>
        <taxon>Propionibacteriales</taxon>
        <taxon>Nocardioidaceae</taxon>
        <taxon>Nocardioides</taxon>
    </lineage>
</organism>